<keyword evidence="3" id="KW-0677">Repeat</keyword>
<sequence>MYANSYETLTIFIDGIICTGADLFLEWRHVCDGTTQCQNGADEIDCHLLEFQKCEPDEFQCRNGMCIPVEFAFDARPDCMDWSDEQQLSELYKRYYDCSMKSTFDCDDRLCRKDQFSFMLAMLVQQYDFKLIPEQKIIPEVKITSGTKYSLLANITKRQI</sequence>
<dbReference type="SMART" id="SM00192">
    <property type="entry name" value="LDLa"/>
    <property type="match status" value="2"/>
</dbReference>
<feature type="disulfide bond" evidence="7">
    <location>
        <begin position="54"/>
        <end position="66"/>
    </location>
</feature>
<dbReference type="CDD" id="cd00112">
    <property type="entry name" value="LDLa"/>
    <property type="match status" value="1"/>
</dbReference>
<dbReference type="InterPro" id="IPR050685">
    <property type="entry name" value="LDLR"/>
</dbReference>
<reference evidence="9" key="1">
    <citation type="submission" date="2021-02" db="EMBL/GenBank/DDBJ databases">
        <authorList>
            <person name="Nowell W R."/>
        </authorList>
    </citation>
    <scope>NUCLEOTIDE SEQUENCE</scope>
</reference>
<comment type="subcellular location">
    <subcellularLocation>
        <location evidence="1">Membrane</location>
        <topology evidence="1">Single-pass membrane protein</topology>
    </subcellularLocation>
</comment>
<dbReference type="Proteomes" id="UP000663845">
    <property type="component" value="Unassembled WGS sequence"/>
</dbReference>
<dbReference type="EMBL" id="CAJNOG010000154">
    <property type="protein sequence ID" value="CAF1016779.1"/>
    <property type="molecule type" value="Genomic_DNA"/>
</dbReference>
<keyword evidence="4" id="KW-1133">Transmembrane helix</keyword>
<evidence type="ECO:0000256" key="3">
    <source>
        <dbReference type="ARBA" id="ARBA00022737"/>
    </source>
</evidence>
<dbReference type="AlphaFoldDB" id="A0A818TD13"/>
<dbReference type="EMBL" id="CAJOAZ010000600">
    <property type="protein sequence ID" value="CAF3681597.1"/>
    <property type="molecule type" value="Genomic_DNA"/>
</dbReference>
<comment type="caution">
    <text evidence="9">The sequence shown here is derived from an EMBL/GenBank/DDBJ whole genome shotgun (WGS) entry which is preliminary data.</text>
</comment>
<evidence type="ECO:0000256" key="6">
    <source>
        <dbReference type="ARBA" id="ARBA00023157"/>
    </source>
</evidence>
<keyword evidence="5" id="KW-0472">Membrane</keyword>
<dbReference type="Gene3D" id="4.10.400.10">
    <property type="entry name" value="Low-density Lipoprotein Receptor"/>
    <property type="match status" value="1"/>
</dbReference>
<dbReference type="PANTHER" id="PTHR24270">
    <property type="entry name" value="LOW-DENSITY LIPOPROTEIN RECEPTOR-RELATED"/>
    <property type="match status" value="1"/>
</dbReference>
<dbReference type="PROSITE" id="PS50068">
    <property type="entry name" value="LDLRA_2"/>
    <property type="match status" value="1"/>
</dbReference>
<evidence type="ECO:0000313" key="9">
    <source>
        <dbReference type="EMBL" id="CAF3681597.1"/>
    </source>
</evidence>
<feature type="disulfide bond" evidence="7">
    <location>
        <begin position="61"/>
        <end position="79"/>
    </location>
</feature>
<accession>A0A818TD13</accession>
<comment type="caution">
    <text evidence="7">Lacks conserved residue(s) required for the propagation of feature annotation.</text>
</comment>
<keyword evidence="2" id="KW-0812">Transmembrane</keyword>
<dbReference type="GO" id="GO:0005886">
    <property type="term" value="C:plasma membrane"/>
    <property type="evidence" value="ECO:0007669"/>
    <property type="project" value="TreeGrafter"/>
</dbReference>
<evidence type="ECO:0000256" key="7">
    <source>
        <dbReference type="PROSITE-ProRule" id="PRU00124"/>
    </source>
</evidence>
<name>A0A818TD13_9BILA</name>
<dbReference type="Pfam" id="PF00057">
    <property type="entry name" value="Ldl_recept_a"/>
    <property type="match status" value="1"/>
</dbReference>
<evidence type="ECO:0000313" key="10">
    <source>
        <dbReference type="Proteomes" id="UP000663844"/>
    </source>
</evidence>
<evidence type="ECO:0000256" key="1">
    <source>
        <dbReference type="ARBA" id="ARBA00004167"/>
    </source>
</evidence>
<keyword evidence="6 7" id="KW-1015">Disulfide bond</keyword>
<evidence type="ECO:0000256" key="4">
    <source>
        <dbReference type="ARBA" id="ARBA00022989"/>
    </source>
</evidence>
<evidence type="ECO:0000313" key="8">
    <source>
        <dbReference type="EMBL" id="CAF1016779.1"/>
    </source>
</evidence>
<evidence type="ECO:0000256" key="2">
    <source>
        <dbReference type="ARBA" id="ARBA00022692"/>
    </source>
</evidence>
<organism evidence="9 10">
    <name type="scientific">Adineta steineri</name>
    <dbReference type="NCBI Taxonomy" id="433720"/>
    <lineage>
        <taxon>Eukaryota</taxon>
        <taxon>Metazoa</taxon>
        <taxon>Spiralia</taxon>
        <taxon>Gnathifera</taxon>
        <taxon>Rotifera</taxon>
        <taxon>Eurotatoria</taxon>
        <taxon>Bdelloidea</taxon>
        <taxon>Adinetida</taxon>
        <taxon>Adinetidae</taxon>
        <taxon>Adineta</taxon>
    </lineage>
</organism>
<gene>
    <name evidence="8" type="ORF">JYZ213_LOCUS16838</name>
    <name evidence="9" type="ORF">OXD698_LOCUS10955</name>
</gene>
<evidence type="ECO:0000256" key="5">
    <source>
        <dbReference type="ARBA" id="ARBA00023136"/>
    </source>
</evidence>
<dbReference type="InterPro" id="IPR002172">
    <property type="entry name" value="LDrepeatLR_classA_rpt"/>
</dbReference>
<dbReference type="InterPro" id="IPR036055">
    <property type="entry name" value="LDL_receptor-like_sf"/>
</dbReference>
<proteinExistence type="predicted"/>
<dbReference type="PRINTS" id="PR00261">
    <property type="entry name" value="LDLRECEPTOR"/>
</dbReference>
<dbReference type="Proteomes" id="UP000663844">
    <property type="component" value="Unassembled WGS sequence"/>
</dbReference>
<dbReference type="GO" id="GO:0016192">
    <property type="term" value="P:vesicle-mediated transport"/>
    <property type="evidence" value="ECO:0007669"/>
    <property type="project" value="UniProtKB-ARBA"/>
</dbReference>
<protein>
    <submittedName>
        <fullName evidence="9">Uncharacterized protein</fullName>
    </submittedName>
</protein>
<dbReference type="SUPFAM" id="SSF57424">
    <property type="entry name" value="LDL receptor-like module"/>
    <property type="match status" value="2"/>
</dbReference>